<accession>A0A917FIT0</accession>
<feature type="coiled-coil region" evidence="1">
    <location>
        <begin position="41"/>
        <end position="75"/>
    </location>
</feature>
<proteinExistence type="predicted"/>
<evidence type="ECO:0000256" key="1">
    <source>
        <dbReference type="SAM" id="Coils"/>
    </source>
</evidence>
<gene>
    <name evidence="3" type="ORF">GCM10007301_49100</name>
</gene>
<dbReference type="Proteomes" id="UP000606044">
    <property type="component" value="Unassembled WGS sequence"/>
</dbReference>
<evidence type="ECO:0000313" key="3">
    <source>
        <dbReference type="EMBL" id="GGF83192.1"/>
    </source>
</evidence>
<comment type="caution">
    <text evidence="3">The sequence shown here is derived from an EMBL/GenBank/DDBJ whole genome shotgun (WGS) entry which is preliminary data.</text>
</comment>
<protein>
    <recommendedName>
        <fullName evidence="5">Septum formation initiator</fullName>
    </recommendedName>
</protein>
<dbReference type="AlphaFoldDB" id="A0A917FIT0"/>
<name>A0A917FIT0_9HYPH</name>
<keyword evidence="2" id="KW-1133">Transmembrane helix</keyword>
<keyword evidence="1" id="KW-0175">Coiled coil</keyword>
<evidence type="ECO:0008006" key="5">
    <source>
        <dbReference type="Google" id="ProtNLM"/>
    </source>
</evidence>
<dbReference type="InterPro" id="IPR007060">
    <property type="entry name" value="FtsL/DivIC"/>
</dbReference>
<sequence>MQTRSRLRTFFIAVLLYLVAGGVISYFAYHAYNGDHGLMAKRNYEQEVVRLETELAALKTQRQAMENKVSLMAARNLDPDMLDEQGRRELDFIHSKDLVMIKGH</sequence>
<evidence type="ECO:0000256" key="2">
    <source>
        <dbReference type="SAM" id="Phobius"/>
    </source>
</evidence>
<dbReference type="RefSeq" id="WP_188583513.1">
    <property type="nucleotide sequence ID" value="NZ_BMCT01000009.1"/>
</dbReference>
<dbReference type="EMBL" id="BMCT01000009">
    <property type="protein sequence ID" value="GGF83192.1"/>
    <property type="molecule type" value="Genomic_DNA"/>
</dbReference>
<dbReference type="Pfam" id="PF04977">
    <property type="entry name" value="DivIC"/>
    <property type="match status" value="1"/>
</dbReference>
<keyword evidence="4" id="KW-1185">Reference proteome</keyword>
<reference evidence="3" key="2">
    <citation type="submission" date="2020-09" db="EMBL/GenBank/DDBJ databases">
        <authorList>
            <person name="Sun Q."/>
            <person name="Sedlacek I."/>
        </authorList>
    </citation>
    <scope>NUCLEOTIDE SEQUENCE</scope>
    <source>
        <strain evidence="3">CCM 7897</strain>
    </source>
</reference>
<evidence type="ECO:0000313" key="4">
    <source>
        <dbReference type="Proteomes" id="UP000606044"/>
    </source>
</evidence>
<keyword evidence="2" id="KW-0812">Transmembrane</keyword>
<keyword evidence="2" id="KW-0472">Membrane</keyword>
<organism evidence="3 4">
    <name type="scientific">Azorhizobium oxalatiphilum</name>
    <dbReference type="NCBI Taxonomy" id="980631"/>
    <lineage>
        <taxon>Bacteria</taxon>
        <taxon>Pseudomonadati</taxon>
        <taxon>Pseudomonadota</taxon>
        <taxon>Alphaproteobacteria</taxon>
        <taxon>Hyphomicrobiales</taxon>
        <taxon>Xanthobacteraceae</taxon>
        <taxon>Azorhizobium</taxon>
    </lineage>
</organism>
<feature type="transmembrane region" description="Helical" evidence="2">
    <location>
        <begin position="7"/>
        <end position="29"/>
    </location>
</feature>
<reference evidence="3" key="1">
    <citation type="journal article" date="2014" name="Int. J. Syst. Evol. Microbiol.">
        <title>Complete genome sequence of Corynebacterium casei LMG S-19264T (=DSM 44701T), isolated from a smear-ripened cheese.</title>
        <authorList>
            <consortium name="US DOE Joint Genome Institute (JGI-PGF)"/>
            <person name="Walter F."/>
            <person name="Albersmeier A."/>
            <person name="Kalinowski J."/>
            <person name="Ruckert C."/>
        </authorList>
    </citation>
    <scope>NUCLEOTIDE SEQUENCE</scope>
    <source>
        <strain evidence="3">CCM 7897</strain>
    </source>
</reference>